<evidence type="ECO:0000313" key="2">
    <source>
        <dbReference type="EMBL" id="GHE88347.1"/>
    </source>
</evidence>
<feature type="region of interest" description="Disordered" evidence="1">
    <location>
        <begin position="1"/>
        <end position="65"/>
    </location>
</feature>
<evidence type="ECO:0000256" key="1">
    <source>
        <dbReference type="SAM" id="MobiDB-lite"/>
    </source>
</evidence>
<reference evidence="2" key="1">
    <citation type="journal article" date="2014" name="Int. J. Syst. Evol. Microbiol.">
        <title>Complete genome sequence of Corynebacterium casei LMG S-19264T (=DSM 44701T), isolated from a smear-ripened cheese.</title>
        <authorList>
            <consortium name="US DOE Joint Genome Institute (JGI-PGF)"/>
            <person name="Walter F."/>
            <person name="Albersmeier A."/>
            <person name="Kalinowski J."/>
            <person name="Ruckert C."/>
        </authorList>
    </citation>
    <scope>NUCLEOTIDE SEQUENCE</scope>
    <source>
        <strain evidence="2">JCM 4477</strain>
    </source>
</reference>
<comment type="caution">
    <text evidence="2">The sequence shown here is derived from an EMBL/GenBank/DDBJ whole genome shotgun (WGS) entry which is preliminary data.</text>
</comment>
<organism evidence="2 3">
    <name type="scientific">Streptomyces fumanus</name>
    <dbReference type="NCBI Taxonomy" id="67302"/>
    <lineage>
        <taxon>Bacteria</taxon>
        <taxon>Bacillati</taxon>
        <taxon>Actinomycetota</taxon>
        <taxon>Actinomycetes</taxon>
        <taxon>Kitasatosporales</taxon>
        <taxon>Streptomycetaceae</taxon>
        <taxon>Streptomyces</taxon>
    </lineage>
</organism>
<sequence length="65" mass="6642">MRVDLGDRGPSAGTGDRARGPVPNVRGPSGDRRSDNPSGTEARLGDHTWGPGAEIGSGDRDSIGD</sequence>
<protein>
    <submittedName>
        <fullName evidence="2">Uncharacterized protein</fullName>
    </submittedName>
</protein>
<reference evidence="2" key="2">
    <citation type="submission" date="2020-09" db="EMBL/GenBank/DDBJ databases">
        <authorList>
            <person name="Sun Q."/>
            <person name="Ohkuma M."/>
        </authorList>
    </citation>
    <scope>NUCLEOTIDE SEQUENCE</scope>
    <source>
        <strain evidence="2">JCM 4477</strain>
    </source>
</reference>
<dbReference type="Proteomes" id="UP000630718">
    <property type="component" value="Unassembled WGS sequence"/>
</dbReference>
<name>A0A919DXE9_9ACTN</name>
<dbReference type="EMBL" id="BNBI01000002">
    <property type="protein sequence ID" value="GHE88347.1"/>
    <property type="molecule type" value="Genomic_DNA"/>
</dbReference>
<keyword evidence="3" id="KW-1185">Reference proteome</keyword>
<gene>
    <name evidence="2" type="ORF">GCM10018772_10030</name>
</gene>
<accession>A0A919DXE9</accession>
<dbReference type="AlphaFoldDB" id="A0A919DXE9"/>
<proteinExistence type="predicted"/>
<evidence type="ECO:0000313" key="3">
    <source>
        <dbReference type="Proteomes" id="UP000630718"/>
    </source>
</evidence>